<name>F9RWN8_9VIBR</name>
<dbReference type="Proteomes" id="UP000004605">
    <property type="component" value="Unassembled WGS sequence"/>
</dbReference>
<comment type="caution">
    <text evidence="2">The sequence shown here is derived from an EMBL/GenBank/DDBJ whole genome shotgun (WGS) entry which is preliminary data.</text>
</comment>
<accession>F9RWN8</accession>
<keyword evidence="3" id="KW-1185">Reference proteome</keyword>
<feature type="compositionally biased region" description="Basic residues" evidence="1">
    <location>
        <begin position="16"/>
        <end position="37"/>
    </location>
</feature>
<proteinExistence type="predicted"/>
<sequence length="37" mass="4253">MKQALASKTKGVVGRIGRKMPKIPRHKLKPPIRFKKK</sequence>
<evidence type="ECO:0000313" key="2">
    <source>
        <dbReference type="EMBL" id="EGU49096.1"/>
    </source>
</evidence>
<gene>
    <name evidence="2" type="ORF">VII00023_01630</name>
</gene>
<reference evidence="2 3" key="1">
    <citation type="journal article" date="2012" name="Int. J. Syst. Evol. Microbiol.">
        <title>Vibrio caribbeanicus sp. nov., isolated from the marine sponge Scleritoderma cyanea.</title>
        <authorList>
            <person name="Hoffmann M."/>
            <person name="Monday S.R."/>
            <person name="Allard M.W."/>
            <person name="Strain E.A."/>
            <person name="Whittaker P."/>
            <person name="Naum M."/>
            <person name="McCarthy P.J."/>
            <person name="Lopez J.V."/>
            <person name="Fischer M."/>
            <person name="Brown E.W."/>
        </authorList>
    </citation>
    <scope>NUCLEOTIDE SEQUENCE [LARGE SCALE GENOMIC DNA]</scope>
    <source>
        <strain evidence="2 3">ATCC 700023</strain>
    </source>
</reference>
<feature type="region of interest" description="Disordered" evidence="1">
    <location>
        <begin position="1"/>
        <end position="37"/>
    </location>
</feature>
<evidence type="ECO:0000313" key="3">
    <source>
        <dbReference type="Proteomes" id="UP000004605"/>
    </source>
</evidence>
<evidence type="ECO:0000256" key="1">
    <source>
        <dbReference type="SAM" id="MobiDB-lite"/>
    </source>
</evidence>
<dbReference type="AlphaFoldDB" id="F9RWN8"/>
<protein>
    <submittedName>
        <fullName evidence="2">Uncharacterized protein</fullName>
    </submittedName>
</protein>
<dbReference type="EMBL" id="AFWF01000005">
    <property type="protein sequence ID" value="EGU49096.1"/>
    <property type="molecule type" value="Genomic_DNA"/>
</dbReference>
<organism evidence="2 3">
    <name type="scientific">Vibrio ichthyoenteri ATCC 700023</name>
    <dbReference type="NCBI Taxonomy" id="870968"/>
    <lineage>
        <taxon>Bacteria</taxon>
        <taxon>Pseudomonadati</taxon>
        <taxon>Pseudomonadota</taxon>
        <taxon>Gammaproteobacteria</taxon>
        <taxon>Vibrionales</taxon>
        <taxon>Vibrionaceae</taxon>
        <taxon>Vibrio</taxon>
    </lineage>
</organism>